<dbReference type="RefSeq" id="WP_004379789.1">
    <property type="nucleotide sequence ID" value="NZ_JH114215.1"/>
</dbReference>
<dbReference type="InterPro" id="IPR011055">
    <property type="entry name" value="Dup_hybrid_motif"/>
</dbReference>
<dbReference type="GO" id="GO:0004222">
    <property type="term" value="F:metalloendopeptidase activity"/>
    <property type="evidence" value="ECO:0007669"/>
    <property type="project" value="TreeGrafter"/>
</dbReference>
<dbReference type="GeneID" id="95425482"/>
<accession>G1WAD8</accession>
<dbReference type="GO" id="GO:0004040">
    <property type="term" value="F:amidase activity"/>
    <property type="evidence" value="ECO:0007669"/>
    <property type="project" value="InterPro"/>
</dbReference>
<dbReference type="PATRIC" id="fig|702438.4.peg.801"/>
<feature type="signal peptide" evidence="2">
    <location>
        <begin position="1"/>
        <end position="23"/>
    </location>
</feature>
<reference evidence="4 5" key="1">
    <citation type="submission" date="2011-07" db="EMBL/GenBank/DDBJ databases">
        <title>The Genome Sequence of Prevotella oulorum F0390.</title>
        <authorList>
            <consortium name="The Broad Institute Genome Sequencing Platform"/>
            <consortium name="The Broad Institute Genome Sequencing Center for Infectious Disease"/>
            <person name="Earl A."/>
            <person name="Ward D."/>
            <person name="Feldgarden M."/>
            <person name="Gevers D."/>
            <person name="Izard J."/>
            <person name="Ganesan A."/>
            <person name="Baranova O.V."/>
            <person name="Blanton J.M."/>
            <person name="Tanner A.C."/>
            <person name="Dewhirst F.E."/>
            <person name="Young S.K."/>
            <person name="Zeng Q."/>
            <person name="Gargeya S."/>
            <person name="Fitzgerald M."/>
            <person name="Haas B."/>
            <person name="Abouelleil A."/>
            <person name="Alvarado L."/>
            <person name="Arachchi H.M."/>
            <person name="Berlin A."/>
            <person name="Brown A."/>
            <person name="Chapman S.B."/>
            <person name="Chen Z."/>
            <person name="Dunbar C."/>
            <person name="Freedman E."/>
            <person name="Gearin G."/>
            <person name="Gellesch M."/>
            <person name="Goldberg J."/>
            <person name="Griggs A."/>
            <person name="Gujja S."/>
            <person name="Heiman D."/>
            <person name="Howarth C."/>
            <person name="Larson L."/>
            <person name="Lui A."/>
            <person name="MacDonald P.J.P."/>
            <person name="Mehta T."/>
            <person name="Montmayeur A."/>
            <person name="Murphy C."/>
            <person name="Neiman D."/>
            <person name="Pearson M."/>
            <person name="Priest M."/>
            <person name="Roberts A."/>
            <person name="Saif S."/>
            <person name="Shea T."/>
            <person name="Shenoy N."/>
            <person name="Sisk P."/>
            <person name="Stolte C."/>
            <person name="Sykes S."/>
            <person name="Wortman J."/>
            <person name="Nusbaum C."/>
            <person name="Birren B."/>
        </authorList>
    </citation>
    <scope>NUCLEOTIDE SEQUENCE [LARGE SCALE GENOMIC DNA]</scope>
    <source>
        <strain evidence="4 5">F0390</strain>
    </source>
</reference>
<dbReference type="InterPro" id="IPR002901">
    <property type="entry name" value="MGlyc_endo_b_GlcNAc-like_dom"/>
</dbReference>
<dbReference type="Pfam" id="PF01551">
    <property type="entry name" value="Peptidase_M23"/>
    <property type="match status" value="1"/>
</dbReference>
<dbReference type="PANTHER" id="PTHR21666">
    <property type="entry name" value="PEPTIDASE-RELATED"/>
    <property type="match status" value="1"/>
</dbReference>
<dbReference type="OrthoDB" id="9810477at2"/>
<dbReference type="Gene3D" id="1.10.530.10">
    <property type="match status" value="1"/>
</dbReference>
<gene>
    <name evidence="4" type="ORF">HMPREF9431_00783</name>
</gene>
<dbReference type="CDD" id="cd12797">
    <property type="entry name" value="M23_peptidase"/>
    <property type="match status" value="1"/>
</dbReference>
<evidence type="ECO:0000256" key="2">
    <source>
        <dbReference type="SAM" id="SignalP"/>
    </source>
</evidence>
<dbReference type="EMBL" id="ADGI01000025">
    <property type="protein sequence ID" value="EGV33547.1"/>
    <property type="molecule type" value="Genomic_DNA"/>
</dbReference>
<evidence type="ECO:0000259" key="3">
    <source>
        <dbReference type="SMART" id="SM00047"/>
    </source>
</evidence>
<comment type="caution">
    <text evidence="4">The sequence shown here is derived from an EMBL/GenBank/DDBJ whole genome shotgun (WGS) entry which is preliminary data.</text>
</comment>
<organism evidence="4 5">
    <name type="scientific">Segatella oulorum F0390</name>
    <dbReference type="NCBI Taxonomy" id="702438"/>
    <lineage>
        <taxon>Bacteria</taxon>
        <taxon>Pseudomonadati</taxon>
        <taxon>Bacteroidota</taxon>
        <taxon>Bacteroidia</taxon>
        <taxon>Bacteroidales</taxon>
        <taxon>Prevotellaceae</taxon>
        <taxon>Segatella</taxon>
    </lineage>
</organism>
<dbReference type="PANTHER" id="PTHR21666:SF289">
    <property type="entry name" value="L-ALA--D-GLU ENDOPEPTIDASE"/>
    <property type="match status" value="1"/>
</dbReference>
<dbReference type="SUPFAM" id="SSF51261">
    <property type="entry name" value="Duplicated hybrid motif"/>
    <property type="match status" value="1"/>
</dbReference>
<evidence type="ECO:0000313" key="4">
    <source>
        <dbReference type="EMBL" id="EGV33547.1"/>
    </source>
</evidence>
<dbReference type="SMART" id="SM00047">
    <property type="entry name" value="LYZ2"/>
    <property type="match status" value="1"/>
</dbReference>
<dbReference type="HOGENOM" id="CLU_029425_16_4_10"/>
<feature type="chain" id="PRO_5003424843" description="Mannosyl-glycoprotein endo-beta-N-acetylglucosamidase-like domain-containing protein" evidence="2">
    <location>
        <begin position="24"/>
        <end position="360"/>
    </location>
</feature>
<keyword evidence="1 2" id="KW-0732">Signal</keyword>
<name>G1WAD8_9BACT</name>
<protein>
    <recommendedName>
        <fullName evidence="3">Mannosyl-glycoprotein endo-beta-N-acetylglucosamidase-like domain-containing protein</fullName>
    </recommendedName>
</protein>
<feature type="domain" description="Mannosyl-glycoprotein endo-beta-N-acetylglucosamidase-like" evidence="3">
    <location>
        <begin position="250"/>
        <end position="359"/>
    </location>
</feature>
<dbReference type="Pfam" id="PF01832">
    <property type="entry name" value="Glucosaminidase"/>
    <property type="match status" value="1"/>
</dbReference>
<dbReference type="Gene3D" id="2.70.70.10">
    <property type="entry name" value="Glucose Permease (Domain IIA)"/>
    <property type="match status" value="1"/>
</dbReference>
<dbReference type="InterPro" id="IPR016047">
    <property type="entry name" value="M23ase_b-sheet_dom"/>
</dbReference>
<sequence length="360" mass="41387">MKYTRMKLILFLTFGFFSSAVKAQFYTITTDTAKVQILSGYHEKDYNYIRHSEEKASTSRSKEAYNYFSQPKGREIRIEKSIPVFVNTTDSLLMGLLKDRMNVCLPLDYLKLNSSFGIRKDPVEKCKRFHDGIDLQCNNEYVYSMLPGVVKKVHFGNRGYGNYIILDYGNLQSLYGHLSTITVKEGEHVIAGSIVGVSGNTGKSTGPHLHLALMKNWKSVDPQPFIAYLNHYIIGLQDKIAYLKFGKRPPLELTISNLYEVLEKHKVSNKIIVIAQAILETGYFTSRVCLEQNNLFGLRRPSTGDYYGFKNWEESVKAYRDYVQYKYKGGDYFAFLDRIGYAEDKAYIEKLRSIVNALRQ</sequence>
<dbReference type="eggNOG" id="COG0739">
    <property type="taxonomic scope" value="Bacteria"/>
</dbReference>
<dbReference type="AlphaFoldDB" id="G1WAD8"/>
<proteinExistence type="predicted"/>
<evidence type="ECO:0000256" key="1">
    <source>
        <dbReference type="ARBA" id="ARBA00022729"/>
    </source>
</evidence>
<dbReference type="InterPro" id="IPR050570">
    <property type="entry name" value="Cell_wall_metabolism_enzyme"/>
</dbReference>
<evidence type="ECO:0000313" key="5">
    <source>
        <dbReference type="Proteomes" id="UP000005141"/>
    </source>
</evidence>
<dbReference type="Proteomes" id="UP000005141">
    <property type="component" value="Unassembled WGS sequence"/>
</dbReference>
<keyword evidence="5" id="KW-1185">Reference proteome</keyword>